<dbReference type="GO" id="GO:0015192">
    <property type="term" value="F:L-phenylalanine transmembrane transporter activity"/>
    <property type="evidence" value="ECO:0007669"/>
    <property type="project" value="TreeGrafter"/>
</dbReference>
<comment type="caution">
    <text evidence="5">The sequence shown here is derived from an EMBL/GenBank/DDBJ whole genome shotgun (WGS) entry which is preliminary data.</text>
</comment>
<evidence type="ECO:0000259" key="4">
    <source>
        <dbReference type="PROSITE" id="PS50893"/>
    </source>
</evidence>
<evidence type="ECO:0000313" key="6">
    <source>
        <dbReference type="Proteomes" id="UP000051804"/>
    </source>
</evidence>
<organism evidence="5 6">
    <name type="scientific">Lacticaseibacillus nasuensis JCM 17158</name>
    <dbReference type="NCBI Taxonomy" id="1291734"/>
    <lineage>
        <taxon>Bacteria</taxon>
        <taxon>Bacillati</taxon>
        <taxon>Bacillota</taxon>
        <taxon>Bacilli</taxon>
        <taxon>Lactobacillales</taxon>
        <taxon>Lactobacillaceae</taxon>
        <taxon>Lacticaseibacillus</taxon>
    </lineage>
</organism>
<dbReference type="InterPro" id="IPR003593">
    <property type="entry name" value="AAA+_ATPase"/>
</dbReference>
<dbReference type="PANTHER" id="PTHR45772">
    <property type="entry name" value="CONSERVED COMPONENT OF ABC TRANSPORTER FOR NATURAL AMINO ACIDS-RELATED"/>
    <property type="match status" value="1"/>
</dbReference>
<keyword evidence="6" id="KW-1185">Reference proteome</keyword>
<dbReference type="FunFam" id="3.40.50.300:FF:000421">
    <property type="entry name" value="Branched-chain amino acid ABC transporter ATP-binding protein"/>
    <property type="match status" value="1"/>
</dbReference>
<evidence type="ECO:0000256" key="1">
    <source>
        <dbReference type="ARBA" id="ARBA00022448"/>
    </source>
</evidence>
<proteinExistence type="predicted"/>
<dbReference type="InterPro" id="IPR003439">
    <property type="entry name" value="ABC_transporter-like_ATP-bd"/>
</dbReference>
<dbReference type="GO" id="GO:0005524">
    <property type="term" value="F:ATP binding"/>
    <property type="evidence" value="ECO:0007669"/>
    <property type="project" value="UniProtKB-KW"/>
</dbReference>
<dbReference type="GO" id="GO:1903805">
    <property type="term" value="P:L-valine import across plasma membrane"/>
    <property type="evidence" value="ECO:0007669"/>
    <property type="project" value="TreeGrafter"/>
</dbReference>
<dbReference type="PROSITE" id="PS50893">
    <property type="entry name" value="ABC_TRANSPORTER_2"/>
    <property type="match status" value="1"/>
</dbReference>
<dbReference type="SUPFAM" id="SSF52540">
    <property type="entry name" value="P-loop containing nucleoside triphosphate hydrolases"/>
    <property type="match status" value="1"/>
</dbReference>
<accession>A0A0R1JFE7</accession>
<dbReference type="GO" id="GO:0015808">
    <property type="term" value="P:L-alanine transport"/>
    <property type="evidence" value="ECO:0007669"/>
    <property type="project" value="TreeGrafter"/>
</dbReference>
<feature type="domain" description="ABC transporter" evidence="4">
    <location>
        <begin position="5"/>
        <end position="253"/>
    </location>
</feature>
<dbReference type="Gene3D" id="3.40.50.300">
    <property type="entry name" value="P-loop containing nucleotide triphosphate hydrolases"/>
    <property type="match status" value="1"/>
</dbReference>
<dbReference type="GO" id="GO:0005886">
    <property type="term" value="C:plasma membrane"/>
    <property type="evidence" value="ECO:0007669"/>
    <property type="project" value="TreeGrafter"/>
</dbReference>
<dbReference type="Pfam" id="PF00005">
    <property type="entry name" value="ABC_tran"/>
    <property type="match status" value="1"/>
</dbReference>
<dbReference type="Pfam" id="PF12399">
    <property type="entry name" value="BCA_ABC_TP_C"/>
    <property type="match status" value="1"/>
</dbReference>
<dbReference type="PANTHER" id="PTHR45772:SF7">
    <property type="entry name" value="AMINO ACID ABC TRANSPORTER ATP-BINDING PROTEIN"/>
    <property type="match status" value="1"/>
</dbReference>
<dbReference type="Proteomes" id="UP000051804">
    <property type="component" value="Unassembled WGS sequence"/>
</dbReference>
<dbReference type="PATRIC" id="fig|1291734.4.peg.720"/>
<dbReference type="GO" id="GO:0005304">
    <property type="term" value="F:L-valine transmembrane transporter activity"/>
    <property type="evidence" value="ECO:0007669"/>
    <property type="project" value="TreeGrafter"/>
</dbReference>
<evidence type="ECO:0000256" key="3">
    <source>
        <dbReference type="ARBA" id="ARBA00022840"/>
    </source>
</evidence>
<dbReference type="CDD" id="cd03219">
    <property type="entry name" value="ABC_Mj1267_LivG_branched"/>
    <property type="match status" value="1"/>
</dbReference>
<dbReference type="GO" id="GO:0042941">
    <property type="term" value="P:D-alanine transmembrane transport"/>
    <property type="evidence" value="ECO:0007669"/>
    <property type="project" value="TreeGrafter"/>
</dbReference>
<dbReference type="OrthoDB" id="9805514at2"/>
<name>A0A0R1JFE7_9LACO</name>
<dbReference type="InterPro" id="IPR032823">
    <property type="entry name" value="BCA_ABC_TP_C"/>
</dbReference>
<sequence>MSDLLTVSHVTKRFGGLDAVSDVSLHVAKGEIVALIGPNGAGKTTLFNMLTGVIQPTSGEITFAGTAVPGKKPATVAKLGIARTFQNIRLFAQLSVRDNLQAAMTHRYVEHFVPIVLRLPSFYRQEQVATEWTDQLLTAFDLTDVADMDAGNLPYGTQRRVEIARAVATAPEMIFLDEPAAGMNPEETAALRTLIQRLQSEFHLTVGLIEHDMTLVMSLAERIYVLDHGKLIGSGTPAEIQQDSAVVAAYLGGGVHA</sequence>
<dbReference type="EMBL" id="AZDJ01000035">
    <property type="protein sequence ID" value="KRK69999.1"/>
    <property type="molecule type" value="Genomic_DNA"/>
</dbReference>
<protein>
    <submittedName>
        <fullName evidence="5">Branched-chain amino acid ABC transporter, ATP-binding protein</fullName>
    </submittedName>
</protein>
<dbReference type="SMART" id="SM00382">
    <property type="entry name" value="AAA"/>
    <property type="match status" value="1"/>
</dbReference>
<dbReference type="InterPro" id="IPR027417">
    <property type="entry name" value="P-loop_NTPase"/>
</dbReference>
<reference evidence="5 6" key="1">
    <citation type="journal article" date="2015" name="Genome Announc.">
        <title>Expanding the biotechnology potential of lactobacilli through comparative genomics of 213 strains and associated genera.</title>
        <authorList>
            <person name="Sun Z."/>
            <person name="Harris H.M."/>
            <person name="McCann A."/>
            <person name="Guo C."/>
            <person name="Argimon S."/>
            <person name="Zhang W."/>
            <person name="Yang X."/>
            <person name="Jeffery I.B."/>
            <person name="Cooney J.C."/>
            <person name="Kagawa T.F."/>
            <person name="Liu W."/>
            <person name="Song Y."/>
            <person name="Salvetti E."/>
            <person name="Wrobel A."/>
            <person name="Rasinkangas P."/>
            <person name="Parkhill J."/>
            <person name="Rea M.C."/>
            <person name="O'Sullivan O."/>
            <person name="Ritari J."/>
            <person name="Douillard F.P."/>
            <person name="Paul Ross R."/>
            <person name="Yang R."/>
            <person name="Briner A.E."/>
            <person name="Felis G.E."/>
            <person name="de Vos W.M."/>
            <person name="Barrangou R."/>
            <person name="Klaenhammer T.R."/>
            <person name="Caufield P.W."/>
            <person name="Cui Y."/>
            <person name="Zhang H."/>
            <person name="O'Toole P.W."/>
        </authorList>
    </citation>
    <scope>NUCLEOTIDE SEQUENCE [LARGE SCALE GENOMIC DNA]</scope>
    <source>
        <strain evidence="5 6">JCM 17158</strain>
    </source>
</reference>
<keyword evidence="2" id="KW-0547">Nucleotide-binding</keyword>
<dbReference type="GO" id="GO:1903806">
    <property type="term" value="P:L-isoleucine import across plasma membrane"/>
    <property type="evidence" value="ECO:0007669"/>
    <property type="project" value="TreeGrafter"/>
</dbReference>
<keyword evidence="3 5" id="KW-0067">ATP-binding</keyword>
<evidence type="ECO:0000313" key="5">
    <source>
        <dbReference type="EMBL" id="KRK69999.1"/>
    </source>
</evidence>
<dbReference type="RefSeq" id="WP_056952320.1">
    <property type="nucleotide sequence ID" value="NZ_AZDJ01000035.1"/>
</dbReference>
<dbReference type="GO" id="GO:0016887">
    <property type="term" value="F:ATP hydrolysis activity"/>
    <property type="evidence" value="ECO:0007669"/>
    <property type="project" value="InterPro"/>
</dbReference>
<keyword evidence="1" id="KW-0813">Transport</keyword>
<gene>
    <name evidence="5" type="ORF">FD02_GL000692</name>
</gene>
<dbReference type="AlphaFoldDB" id="A0A0R1JFE7"/>
<dbReference type="GO" id="GO:0015188">
    <property type="term" value="F:L-isoleucine transmembrane transporter activity"/>
    <property type="evidence" value="ECO:0007669"/>
    <property type="project" value="TreeGrafter"/>
</dbReference>
<dbReference type="STRING" id="1291734.FD02_GL000692"/>
<dbReference type="InterPro" id="IPR051120">
    <property type="entry name" value="ABC_AA/LPS_Transport"/>
</dbReference>
<evidence type="ECO:0000256" key="2">
    <source>
        <dbReference type="ARBA" id="ARBA00022741"/>
    </source>
</evidence>